<protein>
    <submittedName>
        <fullName evidence="2">Uncharacterized protein</fullName>
    </submittedName>
</protein>
<dbReference type="KEGG" id="btab:109034287"/>
<feature type="region of interest" description="Disordered" evidence="1">
    <location>
        <begin position="199"/>
        <end position="244"/>
    </location>
</feature>
<sequence>MSTEKSDSDGAANQDPESSDSASALQVPQPRESPSRSSSMSRLSQPDAGQWADQKSGSTELRGTSARSENENDDSDSELSDSENFLAKGAFLLTPSNDLTMEKASSICEKMNFKGPYSLTKTATGILFKFAEPEDYQVTFKKGFHKVTGARFYKKIPIPCRPQKTFVVFVLEVPEEIPEEDIRHSLYKFHSVVEVSRLSPTQGGSSASTSNIPAPVRSADKGSAGGAMGAPSGPDPSAGSSAPPPIVRVTLASLDECNVLLQNGFDFFGATFFPTEPAIPTSLVRTGAKKLTVNNSRLSDLVASNGQRIRDALPVFDAAGFAKIPPPATKTIVPRF</sequence>
<dbReference type="AlphaFoldDB" id="A0A9P0A7N4"/>
<feature type="compositionally biased region" description="Polar residues" evidence="1">
    <location>
        <begin position="15"/>
        <end position="24"/>
    </location>
</feature>
<evidence type="ECO:0000256" key="1">
    <source>
        <dbReference type="SAM" id="MobiDB-lite"/>
    </source>
</evidence>
<feature type="region of interest" description="Disordered" evidence="1">
    <location>
        <begin position="1"/>
        <end position="81"/>
    </location>
</feature>
<keyword evidence="3" id="KW-1185">Reference proteome</keyword>
<proteinExistence type="predicted"/>
<organism evidence="2 3">
    <name type="scientific">Bemisia tabaci</name>
    <name type="common">Sweetpotato whitefly</name>
    <name type="synonym">Aleurodes tabaci</name>
    <dbReference type="NCBI Taxonomy" id="7038"/>
    <lineage>
        <taxon>Eukaryota</taxon>
        <taxon>Metazoa</taxon>
        <taxon>Ecdysozoa</taxon>
        <taxon>Arthropoda</taxon>
        <taxon>Hexapoda</taxon>
        <taxon>Insecta</taxon>
        <taxon>Pterygota</taxon>
        <taxon>Neoptera</taxon>
        <taxon>Paraneoptera</taxon>
        <taxon>Hemiptera</taxon>
        <taxon>Sternorrhyncha</taxon>
        <taxon>Aleyrodoidea</taxon>
        <taxon>Aleyrodidae</taxon>
        <taxon>Aleyrodinae</taxon>
        <taxon>Bemisia</taxon>
    </lineage>
</organism>
<feature type="compositionally biased region" description="Low complexity" evidence="1">
    <location>
        <begin position="26"/>
        <end position="46"/>
    </location>
</feature>
<evidence type="ECO:0000313" key="3">
    <source>
        <dbReference type="Proteomes" id="UP001152759"/>
    </source>
</evidence>
<feature type="compositionally biased region" description="Polar residues" evidence="1">
    <location>
        <begin position="53"/>
        <end position="67"/>
    </location>
</feature>
<dbReference type="EMBL" id="OU963865">
    <property type="protein sequence ID" value="CAH0388296.1"/>
    <property type="molecule type" value="Genomic_DNA"/>
</dbReference>
<feature type="compositionally biased region" description="Low complexity" evidence="1">
    <location>
        <begin position="229"/>
        <end position="241"/>
    </location>
</feature>
<reference evidence="2" key="1">
    <citation type="submission" date="2021-12" db="EMBL/GenBank/DDBJ databases">
        <authorList>
            <person name="King R."/>
        </authorList>
    </citation>
    <scope>NUCLEOTIDE SEQUENCE</scope>
</reference>
<dbReference type="OrthoDB" id="6657230at2759"/>
<feature type="compositionally biased region" description="Acidic residues" evidence="1">
    <location>
        <begin position="71"/>
        <end position="81"/>
    </location>
</feature>
<accession>A0A9P0A7N4</accession>
<evidence type="ECO:0000313" key="2">
    <source>
        <dbReference type="EMBL" id="CAH0388296.1"/>
    </source>
</evidence>
<gene>
    <name evidence="2" type="ORF">BEMITA_LOCUS7216</name>
</gene>
<dbReference type="Proteomes" id="UP001152759">
    <property type="component" value="Chromosome 4"/>
</dbReference>
<name>A0A9P0A7N4_BEMTA</name>
<feature type="compositionally biased region" description="Polar residues" evidence="1">
    <location>
        <begin position="199"/>
        <end position="212"/>
    </location>
</feature>